<keyword evidence="4" id="KW-1185">Reference proteome</keyword>
<feature type="region of interest" description="Disordered" evidence="1">
    <location>
        <begin position="205"/>
        <end position="253"/>
    </location>
</feature>
<reference evidence="3" key="1">
    <citation type="journal article" date="2024" name="BMC Genomics">
        <title>Functional annotation of a divergent genome using sequence and structure-based similarity.</title>
        <authorList>
            <person name="Svedberg D."/>
            <person name="Winiger R.R."/>
            <person name="Berg A."/>
            <person name="Sharma H."/>
            <person name="Tellgren-Roth C."/>
            <person name="Debrunner-Vossbrinck B.A."/>
            <person name="Vossbrinck C.R."/>
            <person name="Barandun J."/>
        </authorList>
    </citation>
    <scope>NUCLEOTIDE SEQUENCE</scope>
    <source>
        <strain evidence="3">Illinois isolate</strain>
    </source>
</reference>
<evidence type="ECO:0000256" key="1">
    <source>
        <dbReference type="SAM" id="MobiDB-lite"/>
    </source>
</evidence>
<feature type="compositionally biased region" description="Polar residues" evidence="1">
    <location>
        <begin position="205"/>
        <end position="223"/>
    </location>
</feature>
<organism evidence="3 4">
    <name type="scientific">Vairimorpha necatrix</name>
    <dbReference type="NCBI Taxonomy" id="6039"/>
    <lineage>
        <taxon>Eukaryota</taxon>
        <taxon>Fungi</taxon>
        <taxon>Fungi incertae sedis</taxon>
        <taxon>Microsporidia</taxon>
        <taxon>Nosematidae</taxon>
        <taxon>Vairimorpha</taxon>
    </lineage>
</organism>
<feature type="compositionally biased region" description="Low complexity" evidence="1">
    <location>
        <begin position="232"/>
        <end position="249"/>
    </location>
</feature>
<dbReference type="RefSeq" id="XP_065328693.1">
    <property type="nucleotide sequence ID" value="XM_065472621.1"/>
</dbReference>
<gene>
    <name evidence="3" type="ORF">VNE69_02075</name>
</gene>
<evidence type="ECO:0000313" key="3">
    <source>
        <dbReference type="EMBL" id="WUR02548.1"/>
    </source>
</evidence>
<keyword evidence="2" id="KW-0732">Signal</keyword>
<dbReference type="EMBL" id="CP142727">
    <property type="protein sequence ID" value="WUR02548.1"/>
    <property type="molecule type" value="Genomic_DNA"/>
</dbReference>
<evidence type="ECO:0000256" key="2">
    <source>
        <dbReference type="SAM" id="SignalP"/>
    </source>
</evidence>
<dbReference type="Proteomes" id="UP001334084">
    <property type="component" value="Chromosome 2"/>
</dbReference>
<protein>
    <submittedName>
        <fullName evidence="3">Uncharacterized protein</fullName>
    </submittedName>
</protein>
<evidence type="ECO:0000313" key="4">
    <source>
        <dbReference type="Proteomes" id="UP001334084"/>
    </source>
</evidence>
<dbReference type="GeneID" id="90540365"/>
<sequence length="555" mass="64929">MFLAAIIFILKIAANNEALIFIDNNEEECTIFLGGNLKYEPGYYVLSLWENTYSIEPRFEGSIKDPIAVAFPDLSFAFVPFEIDEIFLNNFDATFNNIDKNIKEKFLKSNIFYRLTFQYNKHSTYAIQLLYSKTRDIVNKFWRSETFEIEKGDKSKLLPLNIESSETLEFLKIKIPESWQEHFHLINCYTVYVLNYEKSQQNLGESNSPFITQENPESSSITSRPEKEESESSSITSSSEEESGSSVKISESEKVEVLHEKNENGPNENQSKANNVHLTDTSINDICEDIRKNIPFDLDILHYGAYYDLHLIISNNQDNLILIIYFNELFVYISKECANNNSSSTEQKHNTDENATNSTEDLLINVPTDYLLSFLKCKYFLQNKIKHEDLKFVNLKLLMFLRLKYSSILDLKLSIPEFHNLLFYIYTIQFITDPEIIFDTLINFSITYYILINNDNIKNNINYIYYLIEKIMNNVIPLTYLMTNFQELKSAMMSADSEDIYKIRSYGIILFFESIQFNKCRKLGMPWNLISQITIKESDKSKILDKLEKLMDIFY</sequence>
<feature type="chain" id="PRO_5043904130" evidence="2">
    <location>
        <begin position="19"/>
        <end position="555"/>
    </location>
</feature>
<name>A0AAX4J9K1_9MICR</name>
<dbReference type="KEGG" id="vnx:VNE69_02075"/>
<dbReference type="AlphaFoldDB" id="A0AAX4J9K1"/>
<proteinExistence type="predicted"/>
<accession>A0AAX4J9K1</accession>
<feature type="signal peptide" evidence="2">
    <location>
        <begin position="1"/>
        <end position="18"/>
    </location>
</feature>